<evidence type="ECO:0000256" key="1">
    <source>
        <dbReference type="ARBA" id="ARBA00004127"/>
    </source>
</evidence>
<feature type="transmembrane region" description="Helical" evidence="9">
    <location>
        <begin position="354"/>
        <end position="374"/>
    </location>
</feature>
<keyword evidence="6" id="KW-0256">Endoplasmic reticulum</keyword>
<feature type="transmembrane region" description="Helical" evidence="9">
    <location>
        <begin position="297"/>
        <end position="314"/>
    </location>
</feature>
<keyword evidence="3" id="KW-0328">Glycosyltransferase</keyword>
<protein>
    <recommendedName>
        <fullName evidence="12">Mannosyltransferase</fullName>
    </recommendedName>
</protein>
<name>A0A511XHP8_9PROT</name>
<comment type="subcellular location">
    <subcellularLocation>
        <location evidence="1">Endomembrane system</location>
        <topology evidence="1">Multi-pass membrane protein</topology>
    </subcellularLocation>
    <subcellularLocation>
        <location evidence="2">Endoplasmic reticulum membrane</location>
    </subcellularLocation>
</comment>
<dbReference type="GO" id="GO:0000030">
    <property type="term" value="F:mannosyltransferase activity"/>
    <property type="evidence" value="ECO:0007669"/>
    <property type="project" value="TreeGrafter"/>
</dbReference>
<keyword evidence="11" id="KW-1185">Reference proteome</keyword>
<dbReference type="Pfam" id="PF03901">
    <property type="entry name" value="Glyco_transf_22"/>
    <property type="match status" value="2"/>
</dbReference>
<accession>A0A511XHP8</accession>
<keyword evidence="4" id="KW-0808">Transferase</keyword>
<keyword evidence="7 9" id="KW-1133">Transmembrane helix</keyword>
<keyword evidence="5 9" id="KW-0812">Transmembrane</keyword>
<evidence type="ECO:0008006" key="12">
    <source>
        <dbReference type="Google" id="ProtNLM"/>
    </source>
</evidence>
<dbReference type="InterPro" id="IPR005599">
    <property type="entry name" value="GPI_mannosylTrfase"/>
</dbReference>
<evidence type="ECO:0000256" key="9">
    <source>
        <dbReference type="SAM" id="Phobius"/>
    </source>
</evidence>
<feature type="transmembrane region" description="Helical" evidence="9">
    <location>
        <begin position="84"/>
        <end position="112"/>
    </location>
</feature>
<evidence type="ECO:0000313" key="11">
    <source>
        <dbReference type="Proteomes" id="UP000321746"/>
    </source>
</evidence>
<dbReference type="AlphaFoldDB" id="A0A511XHP8"/>
<reference evidence="10 11" key="1">
    <citation type="submission" date="2019-07" db="EMBL/GenBank/DDBJ databases">
        <title>Whole genome shotgun sequence of Acetobacter oeni NBRC 105207.</title>
        <authorList>
            <person name="Hosoyama A."/>
            <person name="Uohara A."/>
            <person name="Ohji S."/>
            <person name="Ichikawa N."/>
        </authorList>
    </citation>
    <scope>NUCLEOTIDE SEQUENCE [LARGE SCALE GENOMIC DNA]</scope>
    <source>
        <strain evidence="10 11">NBRC 105207</strain>
    </source>
</reference>
<evidence type="ECO:0000256" key="3">
    <source>
        <dbReference type="ARBA" id="ARBA00022676"/>
    </source>
</evidence>
<feature type="transmembrane region" description="Helical" evidence="9">
    <location>
        <begin position="272"/>
        <end position="291"/>
    </location>
</feature>
<feature type="transmembrane region" description="Helical" evidence="9">
    <location>
        <begin position="16"/>
        <end position="34"/>
    </location>
</feature>
<organism evidence="10 11">
    <name type="scientific">Acetobacter oeni</name>
    <dbReference type="NCBI Taxonomy" id="304077"/>
    <lineage>
        <taxon>Bacteria</taxon>
        <taxon>Pseudomonadati</taxon>
        <taxon>Pseudomonadota</taxon>
        <taxon>Alphaproteobacteria</taxon>
        <taxon>Acetobacterales</taxon>
        <taxon>Acetobacteraceae</taxon>
        <taxon>Acetobacter</taxon>
    </lineage>
</organism>
<dbReference type="EMBL" id="BJYG01000006">
    <property type="protein sequence ID" value="GEN62476.1"/>
    <property type="molecule type" value="Genomic_DNA"/>
</dbReference>
<dbReference type="OrthoDB" id="5493835at2"/>
<proteinExistence type="predicted"/>
<evidence type="ECO:0000256" key="7">
    <source>
        <dbReference type="ARBA" id="ARBA00022989"/>
    </source>
</evidence>
<evidence type="ECO:0000256" key="6">
    <source>
        <dbReference type="ARBA" id="ARBA00022824"/>
    </source>
</evidence>
<feature type="transmembrane region" description="Helical" evidence="9">
    <location>
        <begin position="218"/>
        <end position="235"/>
    </location>
</feature>
<dbReference type="Proteomes" id="UP000321746">
    <property type="component" value="Unassembled WGS sequence"/>
</dbReference>
<dbReference type="RefSeq" id="WP_146886101.1">
    <property type="nucleotide sequence ID" value="NZ_BJYG01000006.1"/>
</dbReference>
<evidence type="ECO:0000256" key="5">
    <source>
        <dbReference type="ARBA" id="ARBA00022692"/>
    </source>
</evidence>
<feature type="transmembrane region" description="Helical" evidence="9">
    <location>
        <begin position="177"/>
        <end position="198"/>
    </location>
</feature>
<sequence length="490" mass="53860">MAYQQGSNTTGWTSPLFWSLFLALSARVLVAILLPGPVRPDEIYQYFEPAFRLLTGHGVITWEWREGIRSWLMPGEIAGLLRIANFLGMGFSITFVHVVLAVFSLPLVALFVLAGWRQAGYRGAWLFGISGALWPDIVNAGFRPLGEYAGGNMLAAGTIAGMIALDRRRNGEPYRAGTALFLLCGLSMGSAVALRFQFAPAVLFGGLFLFWQGGWRTLVPVTIGLIPPLAILGIVDAMTLNYPFQSVFHNYYVNVTQGVADKFGRKNILYFPFRYMAWWGAAGIAMVLFCIKGAKDAVFPLTMALVIIGYHSCIPHKEMSFIYPALPLLVLTATAGLARFVAGQGWTGKPFVRIVALQISCCVLTFCSTYLPMLKDRSAPIRIQKLAFRQTGFCGLAQLEPSDFLLQFGGYSLMPPGKPFYAFETTQQLEQNRGAYSHVLADPSFAIFSAGARLIACSGNDRVCLYRVASSCTGTPDFDQFSEILQLDEK</sequence>
<feature type="transmembrane region" description="Helical" evidence="9">
    <location>
        <begin position="321"/>
        <end position="342"/>
    </location>
</feature>
<evidence type="ECO:0000313" key="10">
    <source>
        <dbReference type="EMBL" id="GEN62476.1"/>
    </source>
</evidence>
<evidence type="ECO:0000256" key="4">
    <source>
        <dbReference type="ARBA" id="ARBA00022679"/>
    </source>
</evidence>
<keyword evidence="8 9" id="KW-0472">Membrane</keyword>
<dbReference type="GO" id="GO:0012505">
    <property type="term" value="C:endomembrane system"/>
    <property type="evidence" value="ECO:0007669"/>
    <property type="project" value="UniProtKB-SubCell"/>
</dbReference>
<evidence type="ECO:0000256" key="2">
    <source>
        <dbReference type="ARBA" id="ARBA00004586"/>
    </source>
</evidence>
<comment type="caution">
    <text evidence="10">The sequence shown here is derived from an EMBL/GenBank/DDBJ whole genome shotgun (WGS) entry which is preliminary data.</text>
</comment>
<dbReference type="PANTHER" id="PTHR22760">
    <property type="entry name" value="GLYCOSYLTRANSFERASE"/>
    <property type="match status" value="1"/>
</dbReference>
<gene>
    <name evidence="10" type="ORF">AOE01nite_07000</name>
</gene>
<evidence type="ECO:0000256" key="8">
    <source>
        <dbReference type="ARBA" id="ARBA00023136"/>
    </source>
</evidence>